<name>A0ABW0VXN0_9BACL</name>
<dbReference type="EMBL" id="JBHSOW010000037">
    <property type="protein sequence ID" value="MFC5649474.1"/>
    <property type="molecule type" value="Genomic_DNA"/>
</dbReference>
<keyword evidence="3" id="KW-1185">Reference proteome</keyword>
<dbReference type="PANTHER" id="PTHR31446">
    <property type="entry name" value="ACID PHOSPHATASE/VANADIUM-DEPENDENT HALOPEROXIDASE-RELATED PROTEIN"/>
    <property type="match status" value="1"/>
</dbReference>
<dbReference type="PANTHER" id="PTHR31446:SF29">
    <property type="entry name" value="ACID PHOSPHATASE_VANADIUM-DEPENDENT HALOPEROXIDASE-RELATED PROTEIN"/>
    <property type="match status" value="1"/>
</dbReference>
<feature type="transmembrane region" description="Helical" evidence="1">
    <location>
        <begin position="41"/>
        <end position="63"/>
    </location>
</feature>
<evidence type="ECO:0000256" key="1">
    <source>
        <dbReference type="SAM" id="Phobius"/>
    </source>
</evidence>
<dbReference type="Proteomes" id="UP001596047">
    <property type="component" value="Unassembled WGS sequence"/>
</dbReference>
<protein>
    <submittedName>
        <fullName evidence="2">Divergent PAP2 family protein</fullName>
    </submittedName>
</protein>
<keyword evidence="1" id="KW-0472">Membrane</keyword>
<accession>A0ABW0VXN0</accession>
<proteinExistence type="predicted"/>
<feature type="transmembrane region" description="Helical" evidence="1">
    <location>
        <begin position="69"/>
        <end position="89"/>
    </location>
</feature>
<dbReference type="RefSeq" id="WP_379188000.1">
    <property type="nucleotide sequence ID" value="NZ_JBHSOW010000037.1"/>
</dbReference>
<dbReference type="InterPro" id="IPR003832">
    <property type="entry name" value="DUF212"/>
</dbReference>
<sequence length="152" mass="16378">MRPLNVIHNFPLISALIAIFIAQFIKVPIHYISRRTINIQLAFSTGGMPSSHSAAVAALATAVGMMDGFSSTTFAIALMVSIITMYDAAGIRRHAGMHASALNRMTKTISVLHNKEQVDPSLKEMLGHRPIEVCAGASLGIAVSLIMKLMLY</sequence>
<feature type="transmembrane region" description="Helical" evidence="1">
    <location>
        <begin position="6"/>
        <end position="29"/>
    </location>
</feature>
<keyword evidence="1" id="KW-1133">Transmembrane helix</keyword>
<reference evidence="3" key="1">
    <citation type="journal article" date="2019" name="Int. J. Syst. Evol. Microbiol.">
        <title>The Global Catalogue of Microorganisms (GCM) 10K type strain sequencing project: providing services to taxonomists for standard genome sequencing and annotation.</title>
        <authorList>
            <consortium name="The Broad Institute Genomics Platform"/>
            <consortium name="The Broad Institute Genome Sequencing Center for Infectious Disease"/>
            <person name="Wu L."/>
            <person name="Ma J."/>
        </authorList>
    </citation>
    <scope>NUCLEOTIDE SEQUENCE [LARGE SCALE GENOMIC DNA]</scope>
    <source>
        <strain evidence="3">CGMCC 1.3240</strain>
    </source>
</reference>
<dbReference type="Pfam" id="PF02681">
    <property type="entry name" value="DUF212"/>
    <property type="match status" value="1"/>
</dbReference>
<comment type="caution">
    <text evidence="2">The sequence shown here is derived from an EMBL/GenBank/DDBJ whole genome shotgun (WGS) entry which is preliminary data.</text>
</comment>
<gene>
    <name evidence="2" type="ORF">ACFPYJ_10080</name>
</gene>
<keyword evidence="1" id="KW-0812">Transmembrane</keyword>
<evidence type="ECO:0000313" key="2">
    <source>
        <dbReference type="EMBL" id="MFC5649474.1"/>
    </source>
</evidence>
<organism evidence="2 3">
    <name type="scientific">Paenibacillus solisilvae</name>
    <dbReference type="NCBI Taxonomy" id="2486751"/>
    <lineage>
        <taxon>Bacteria</taxon>
        <taxon>Bacillati</taxon>
        <taxon>Bacillota</taxon>
        <taxon>Bacilli</taxon>
        <taxon>Bacillales</taxon>
        <taxon>Paenibacillaceae</taxon>
        <taxon>Paenibacillus</taxon>
    </lineage>
</organism>
<evidence type="ECO:0000313" key="3">
    <source>
        <dbReference type="Proteomes" id="UP001596047"/>
    </source>
</evidence>